<evidence type="ECO:0000259" key="1">
    <source>
        <dbReference type="Pfam" id="PF06054"/>
    </source>
</evidence>
<evidence type="ECO:0000313" key="5">
    <source>
        <dbReference type="Proteomes" id="UP000184184"/>
    </source>
</evidence>
<reference evidence="4 5" key="1">
    <citation type="submission" date="2016-11" db="EMBL/GenBank/DDBJ databases">
        <authorList>
            <person name="Jaros S."/>
            <person name="Januszkiewicz K."/>
            <person name="Wedrychowicz H."/>
        </authorList>
    </citation>
    <scope>NUCLEOTIDE SEQUENCE [LARGE SCALE GENOMIC DNA]</scope>
    <source>
        <strain evidence="4 5">CGMCC 1.10681</strain>
    </source>
</reference>
<dbReference type="Pfam" id="PF06054">
    <property type="entry name" value="CoiA_nuc"/>
    <property type="match status" value="1"/>
</dbReference>
<organism evidence="4 5">
    <name type="scientific">Gracilibacillus kekensis</name>
    <dbReference type="NCBI Taxonomy" id="1027249"/>
    <lineage>
        <taxon>Bacteria</taxon>
        <taxon>Bacillati</taxon>
        <taxon>Bacillota</taxon>
        <taxon>Bacilli</taxon>
        <taxon>Bacillales</taxon>
        <taxon>Bacillaceae</taxon>
        <taxon>Gracilibacillus</taxon>
    </lineage>
</organism>
<proteinExistence type="predicted"/>
<dbReference type="STRING" id="1027249.SAMN05216179_0093"/>
<feature type="domain" description="Competence protein CoiA nuclease-like" evidence="1">
    <location>
        <begin position="63"/>
        <end position="220"/>
    </location>
</feature>
<dbReference type="PIRSF" id="PIRSF007487">
    <property type="entry name" value="Competence-induced_CoiA_bac"/>
    <property type="match status" value="1"/>
</dbReference>
<evidence type="ECO:0000259" key="3">
    <source>
        <dbReference type="Pfam" id="PF25166"/>
    </source>
</evidence>
<accession>A0A1M7ILQ2</accession>
<sequence length="360" mass="43365">MNAFNHNGEVVPIWKMNRQQIQKRRKETFYCPSCKELVIIKAGVKNTPHFAHKAKSECIHSGESSYHENGKKDLYEWLKKQGYQVDLEYFLPNINQRPDLFLQIGEKQIAIEYQCASISREEVRMRTKGYQSRGIIPIWILGANKLKRIDQHSLKIRTNEHPFFHQFHPSYPLSIFYYCSNTKRMIVYQDITFFTRTKTFGILKSFTIHSLSWQEMFHPRYHNRNTCHASWLKHKEKWRLRPVSPYQKQEIAWRQWLYIHQYHIQDLPSFVYLPISTQFRMNSSPWIWQSRIYIDILLTNDYFTLNQAIHLVQFHLHPSHHFPLVNKTKNPVHEYLLQLERIGILEVVHPNGFRQKRTTV</sequence>
<dbReference type="Proteomes" id="UP000184184">
    <property type="component" value="Unassembled WGS sequence"/>
</dbReference>
<feature type="domain" description="Competence protein CoiA-like N-terminal" evidence="2">
    <location>
        <begin position="15"/>
        <end position="59"/>
    </location>
</feature>
<dbReference type="InterPro" id="IPR057253">
    <property type="entry name" value="CoiA-like_N"/>
</dbReference>
<evidence type="ECO:0000313" key="4">
    <source>
        <dbReference type="EMBL" id="SHM41660.1"/>
    </source>
</evidence>
<feature type="domain" description="Competence protein CoiA C-terminal" evidence="3">
    <location>
        <begin position="230"/>
        <end position="358"/>
    </location>
</feature>
<dbReference type="EMBL" id="FRCZ01000001">
    <property type="protein sequence ID" value="SHM41660.1"/>
    <property type="molecule type" value="Genomic_DNA"/>
</dbReference>
<keyword evidence="5" id="KW-1185">Reference proteome</keyword>
<dbReference type="AlphaFoldDB" id="A0A1M7ILQ2"/>
<dbReference type="InterPro" id="IPR021176">
    <property type="entry name" value="Competence-induced_CoiA"/>
</dbReference>
<dbReference type="Pfam" id="PF25166">
    <property type="entry name" value="CoiA_C"/>
    <property type="match status" value="1"/>
</dbReference>
<gene>
    <name evidence="4" type="ORF">SAMN05216179_0093</name>
</gene>
<evidence type="ECO:0000259" key="2">
    <source>
        <dbReference type="Pfam" id="PF25164"/>
    </source>
</evidence>
<protein>
    <submittedName>
        <fullName evidence="4">Competence protein CoiA-like family, contains a predicted nuclease domain</fullName>
    </submittedName>
</protein>
<dbReference type="InterPro" id="IPR010330">
    <property type="entry name" value="CoiA_nuc"/>
</dbReference>
<dbReference type="InterPro" id="IPR057252">
    <property type="entry name" value="CoiA_C"/>
</dbReference>
<name>A0A1M7ILQ2_9BACI</name>
<dbReference type="Pfam" id="PF25164">
    <property type="entry name" value="CoiA_N"/>
    <property type="match status" value="1"/>
</dbReference>